<evidence type="ECO:0000256" key="10">
    <source>
        <dbReference type="ARBA" id="ARBA00023065"/>
    </source>
</evidence>
<dbReference type="AlphaFoldDB" id="A0A921LER2"/>
<dbReference type="Proteomes" id="UP000769156">
    <property type="component" value="Unassembled WGS sequence"/>
</dbReference>
<comment type="caution">
    <text evidence="14">The sequence shown here is derived from an EMBL/GenBank/DDBJ whole genome shotgun (WGS) entry which is preliminary data.</text>
</comment>
<comment type="function">
    <text evidence="1">Multidrug efflux pump.</text>
</comment>
<feature type="transmembrane region" description="Helical" evidence="13">
    <location>
        <begin position="92"/>
        <end position="115"/>
    </location>
</feature>
<evidence type="ECO:0000256" key="8">
    <source>
        <dbReference type="ARBA" id="ARBA00022692"/>
    </source>
</evidence>
<keyword evidence="8 13" id="KW-0812">Transmembrane</keyword>
<dbReference type="GO" id="GO:0042910">
    <property type="term" value="F:xenobiotic transmembrane transporter activity"/>
    <property type="evidence" value="ECO:0007669"/>
    <property type="project" value="InterPro"/>
</dbReference>
<comment type="similarity">
    <text evidence="3">Belongs to the multi antimicrobial extrusion (MATE) (TC 2.A.66.1) family.</text>
</comment>
<dbReference type="GO" id="GO:0006811">
    <property type="term" value="P:monoatomic ion transport"/>
    <property type="evidence" value="ECO:0007669"/>
    <property type="project" value="UniProtKB-KW"/>
</dbReference>
<keyword evidence="7" id="KW-1003">Cell membrane</keyword>
<evidence type="ECO:0000256" key="2">
    <source>
        <dbReference type="ARBA" id="ARBA00004651"/>
    </source>
</evidence>
<dbReference type="Pfam" id="PF01554">
    <property type="entry name" value="MatE"/>
    <property type="match status" value="2"/>
</dbReference>
<feature type="transmembrane region" description="Helical" evidence="13">
    <location>
        <begin position="321"/>
        <end position="341"/>
    </location>
</feature>
<evidence type="ECO:0000313" key="15">
    <source>
        <dbReference type="Proteomes" id="UP000769156"/>
    </source>
</evidence>
<proteinExistence type="inferred from homology"/>
<feature type="transmembrane region" description="Helical" evidence="13">
    <location>
        <begin position="135"/>
        <end position="160"/>
    </location>
</feature>
<evidence type="ECO:0000256" key="12">
    <source>
        <dbReference type="ARBA" id="ARBA00031636"/>
    </source>
</evidence>
<feature type="transmembrane region" description="Helical" evidence="13">
    <location>
        <begin position="194"/>
        <end position="219"/>
    </location>
</feature>
<dbReference type="InterPro" id="IPR002528">
    <property type="entry name" value="MATE_fam"/>
</dbReference>
<reference evidence="14" key="2">
    <citation type="submission" date="2021-09" db="EMBL/GenBank/DDBJ databases">
        <authorList>
            <person name="Gilroy R."/>
        </authorList>
    </citation>
    <scope>NUCLEOTIDE SEQUENCE</scope>
    <source>
        <strain evidence="14">ChiSjej5B23-16112</strain>
    </source>
</reference>
<dbReference type="PANTHER" id="PTHR43298:SF2">
    <property type="entry name" value="FMN_FAD EXPORTER YEEO-RELATED"/>
    <property type="match status" value="1"/>
</dbReference>
<gene>
    <name evidence="14" type="ORF">K8V82_07230</name>
</gene>
<feature type="transmembrane region" description="Helical" evidence="13">
    <location>
        <begin position="361"/>
        <end position="385"/>
    </location>
</feature>
<evidence type="ECO:0000256" key="11">
    <source>
        <dbReference type="ARBA" id="ARBA00023136"/>
    </source>
</evidence>
<keyword evidence="5" id="KW-0813">Transport</keyword>
<comment type="subcellular location">
    <subcellularLocation>
        <location evidence="2">Cell membrane</location>
        <topology evidence="2">Multi-pass membrane protein</topology>
    </subcellularLocation>
</comment>
<feature type="transmembrane region" description="Helical" evidence="13">
    <location>
        <begin position="167"/>
        <end position="188"/>
    </location>
</feature>
<dbReference type="EMBL" id="DYVY01000115">
    <property type="protein sequence ID" value="HJF94568.1"/>
    <property type="molecule type" value="Genomic_DNA"/>
</dbReference>
<accession>A0A921LER2</accession>
<keyword evidence="6" id="KW-0050">Antiport</keyword>
<evidence type="ECO:0000256" key="3">
    <source>
        <dbReference type="ARBA" id="ARBA00010199"/>
    </source>
</evidence>
<name>A0A921LER2_9FIRM</name>
<dbReference type="CDD" id="cd13140">
    <property type="entry name" value="MATE_like_1"/>
    <property type="match status" value="1"/>
</dbReference>
<evidence type="ECO:0000256" key="13">
    <source>
        <dbReference type="SAM" id="Phobius"/>
    </source>
</evidence>
<keyword evidence="9 13" id="KW-1133">Transmembrane helix</keyword>
<evidence type="ECO:0000256" key="4">
    <source>
        <dbReference type="ARBA" id="ARBA00020268"/>
    </source>
</evidence>
<feature type="transmembrane region" description="Helical" evidence="13">
    <location>
        <begin position="39"/>
        <end position="61"/>
    </location>
</feature>
<protein>
    <recommendedName>
        <fullName evidence="4">Probable multidrug resistance protein NorM</fullName>
    </recommendedName>
    <alternativeName>
        <fullName evidence="12">Multidrug-efflux transporter</fullName>
    </alternativeName>
</protein>
<keyword evidence="10" id="KW-0406">Ion transport</keyword>
<sequence>MAKHIDLVNGPVLPSLSRLALPIMATSLIQMAYNLTDMLWIGRLGSSAVASVGAAGMYMWLSNGLATLPKMGGQVNTGHSLGAGRTEDSASFAAAALWMTTALGLLFGICSILFADPLIGFFNLNSPQVIQDAKIYLQITCGCVLFSFLNQTFTGIFTAAGNSRNSLTATLTGLIINMVLDPVLIFGAGPFPAMGVMGAAIATIFAQFIVTTVFVIFAFRDTVVFCHVRLFRNPGKKYFLPILRIGFPTCVQNMLFTGISMMIARMVAGYGDAAVAVQKVGSQIESISWMTADGFAAAVNSFLAQNHGAGKPDRIRKGYRSAMGVVLIWGVLCTVLLIFFPEPIFRLFITEQDVIPMGVDYLVILGVSQLFMSVEITTAGAFAGLGKTLPPSLSSTILTAARIPLAWVLVQTPLGLNGIWWSITISSIFKGIVLFLWFRSFLDRELGKFTFPAGYSS</sequence>
<evidence type="ECO:0000313" key="14">
    <source>
        <dbReference type="EMBL" id="HJF94568.1"/>
    </source>
</evidence>
<dbReference type="GO" id="GO:0005886">
    <property type="term" value="C:plasma membrane"/>
    <property type="evidence" value="ECO:0007669"/>
    <property type="project" value="UniProtKB-SubCell"/>
</dbReference>
<evidence type="ECO:0000256" key="1">
    <source>
        <dbReference type="ARBA" id="ARBA00003408"/>
    </source>
</evidence>
<evidence type="ECO:0000256" key="9">
    <source>
        <dbReference type="ARBA" id="ARBA00022989"/>
    </source>
</evidence>
<evidence type="ECO:0000256" key="6">
    <source>
        <dbReference type="ARBA" id="ARBA00022449"/>
    </source>
</evidence>
<organism evidence="14 15">
    <name type="scientific">Lachnoclostridium phocaeense</name>
    <dbReference type="NCBI Taxonomy" id="1871021"/>
    <lineage>
        <taxon>Bacteria</taxon>
        <taxon>Bacillati</taxon>
        <taxon>Bacillota</taxon>
        <taxon>Clostridia</taxon>
        <taxon>Lachnospirales</taxon>
        <taxon>Lachnospiraceae</taxon>
    </lineage>
</organism>
<evidence type="ECO:0000256" key="5">
    <source>
        <dbReference type="ARBA" id="ARBA00022448"/>
    </source>
</evidence>
<dbReference type="PIRSF" id="PIRSF006603">
    <property type="entry name" value="DinF"/>
    <property type="match status" value="1"/>
</dbReference>
<dbReference type="InterPro" id="IPR048279">
    <property type="entry name" value="MdtK-like"/>
</dbReference>
<keyword evidence="11 13" id="KW-0472">Membrane</keyword>
<feature type="transmembrane region" description="Helical" evidence="13">
    <location>
        <begin position="12"/>
        <end position="33"/>
    </location>
</feature>
<dbReference type="GO" id="GO:0015297">
    <property type="term" value="F:antiporter activity"/>
    <property type="evidence" value="ECO:0007669"/>
    <property type="project" value="UniProtKB-KW"/>
</dbReference>
<dbReference type="InterPro" id="IPR050222">
    <property type="entry name" value="MATE_MdtK"/>
</dbReference>
<feature type="transmembrane region" description="Helical" evidence="13">
    <location>
        <begin position="418"/>
        <end position="438"/>
    </location>
</feature>
<dbReference type="NCBIfam" id="TIGR00797">
    <property type="entry name" value="matE"/>
    <property type="match status" value="1"/>
</dbReference>
<dbReference type="PANTHER" id="PTHR43298">
    <property type="entry name" value="MULTIDRUG RESISTANCE PROTEIN NORM-RELATED"/>
    <property type="match status" value="1"/>
</dbReference>
<reference evidence="14" key="1">
    <citation type="journal article" date="2021" name="PeerJ">
        <title>Extensive microbial diversity within the chicken gut microbiome revealed by metagenomics and culture.</title>
        <authorList>
            <person name="Gilroy R."/>
            <person name="Ravi A."/>
            <person name="Getino M."/>
            <person name="Pursley I."/>
            <person name="Horton D.L."/>
            <person name="Alikhan N.F."/>
            <person name="Baker D."/>
            <person name="Gharbi K."/>
            <person name="Hall N."/>
            <person name="Watson M."/>
            <person name="Adriaenssens E.M."/>
            <person name="Foster-Nyarko E."/>
            <person name="Jarju S."/>
            <person name="Secka A."/>
            <person name="Antonio M."/>
            <person name="Oren A."/>
            <person name="Chaudhuri R.R."/>
            <person name="La Ragione R."/>
            <person name="Hildebrand F."/>
            <person name="Pallen M.J."/>
        </authorList>
    </citation>
    <scope>NUCLEOTIDE SEQUENCE</scope>
    <source>
        <strain evidence="14">ChiSjej5B23-16112</strain>
    </source>
</reference>
<evidence type="ECO:0000256" key="7">
    <source>
        <dbReference type="ARBA" id="ARBA00022475"/>
    </source>
</evidence>